<evidence type="ECO:0000313" key="1">
    <source>
        <dbReference type="EMBL" id="HIS24142.1"/>
    </source>
</evidence>
<dbReference type="Gene3D" id="3.40.140.30">
    <property type="entry name" value="Hypothetical protein TM1506"/>
    <property type="match status" value="1"/>
</dbReference>
<dbReference type="Pfam" id="PF08973">
    <property type="entry name" value="TM1506"/>
    <property type="match status" value="1"/>
</dbReference>
<proteinExistence type="predicted"/>
<dbReference type="InterPro" id="IPR037081">
    <property type="entry name" value="Hyp_TM1506"/>
</dbReference>
<dbReference type="Proteomes" id="UP000823982">
    <property type="component" value="Unassembled WGS sequence"/>
</dbReference>
<reference evidence="1" key="2">
    <citation type="journal article" date="2021" name="PeerJ">
        <title>Extensive microbial diversity within the chicken gut microbiome revealed by metagenomics and culture.</title>
        <authorList>
            <person name="Gilroy R."/>
            <person name="Ravi A."/>
            <person name="Getino M."/>
            <person name="Pursley I."/>
            <person name="Horton D.L."/>
            <person name="Alikhan N.F."/>
            <person name="Baker D."/>
            <person name="Gharbi K."/>
            <person name="Hall N."/>
            <person name="Watson M."/>
            <person name="Adriaenssens E.M."/>
            <person name="Foster-Nyarko E."/>
            <person name="Jarju S."/>
            <person name="Secka A."/>
            <person name="Antonio M."/>
            <person name="Oren A."/>
            <person name="Chaudhuri R.R."/>
            <person name="La Ragione R."/>
            <person name="Hildebrand F."/>
            <person name="Pallen M.J."/>
        </authorList>
    </citation>
    <scope>NUCLEOTIDE SEQUENCE</scope>
    <source>
        <strain evidence="1">CHK157-1446</strain>
    </source>
</reference>
<sequence length="147" mass="15019">MNVTEIDKKLAESAKADIASGNASLVVIKDGKISGSFEGRGVAPAIAAYESGLLDGAYVVDKVIGKASAMILSLGNISGCFGMTISKPALEYLASAGVSADYDTLVEYIINRAGDGMCPMEATVVNITDPAAALAAVKEKLAAMTKK</sequence>
<dbReference type="EMBL" id="DVIR01000014">
    <property type="protein sequence ID" value="HIS24142.1"/>
    <property type="molecule type" value="Genomic_DNA"/>
</dbReference>
<evidence type="ECO:0000313" key="2">
    <source>
        <dbReference type="Proteomes" id="UP000823982"/>
    </source>
</evidence>
<reference evidence="1" key="1">
    <citation type="submission" date="2020-10" db="EMBL/GenBank/DDBJ databases">
        <authorList>
            <person name="Gilroy R."/>
        </authorList>
    </citation>
    <scope>NUCLEOTIDE SEQUENCE</scope>
    <source>
        <strain evidence="1">CHK157-1446</strain>
    </source>
</reference>
<dbReference type="AlphaFoldDB" id="A0A9D1ENE8"/>
<comment type="caution">
    <text evidence="1">The sequence shown here is derived from an EMBL/GenBank/DDBJ whole genome shotgun (WGS) entry which is preliminary data.</text>
</comment>
<accession>A0A9D1ENE8</accession>
<dbReference type="SUPFAM" id="SSF53927">
    <property type="entry name" value="Cytidine deaminase-like"/>
    <property type="match status" value="1"/>
</dbReference>
<dbReference type="InterPro" id="IPR016193">
    <property type="entry name" value="Cytidine_deaminase-like"/>
</dbReference>
<protein>
    <submittedName>
        <fullName evidence="1">DUF1893 domain-containing protein</fullName>
    </submittedName>
</protein>
<organism evidence="1 2">
    <name type="scientific">Candidatus Faeciplasma gallinarum</name>
    <dbReference type="NCBI Taxonomy" id="2840799"/>
    <lineage>
        <taxon>Bacteria</taxon>
        <taxon>Bacillati</taxon>
        <taxon>Bacillota</taxon>
        <taxon>Clostridia</taxon>
        <taxon>Eubacteriales</taxon>
        <taxon>Oscillospiraceae</taxon>
        <taxon>Oscillospiraceae incertae sedis</taxon>
        <taxon>Candidatus Faeciplasma</taxon>
    </lineage>
</organism>
<dbReference type="GO" id="GO:0003824">
    <property type="term" value="F:catalytic activity"/>
    <property type="evidence" value="ECO:0007669"/>
    <property type="project" value="InterPro"/>
</dbReference>
<name>A0A9D1ENE8_9FIRM</name>
<dbReference type="InterPro" id="IPR015067">
    <property type="entry name" value="DUF1893_TM1506-like"/>
</dbReference>
<gene>
    <name evidence="1" type="ORF">IAD01_01905</name>
</gene>